<evidence type="ECO:0000256" key="1">
    <source>
        <dbReference type="SAM" id="MobiDB-lite"/>
    </source>
</evidence>
<keyword evidence="3" id="KW-1185">Reference proteome</keyword>
<protein>
    <submittedName>
        <fullName evidence="2">Uncharacterized protein</fullName>
    </submittedName>
</protein>
<reference evidence="2 3" key="1">
    <citation type="submission" date="2018-04" db="EMBL/GenBank/DDBJ databases">
        <title>The genome of golden apple snail Pomacea canaliculata provides insight into stress tolerance and invasive adaptation.</title>
        <authorList>
            <person name="Liu C."/>
            <person name="Liu B."/>
            <person name="Ren Y."/>
            <person name="Zhang Y."/>
            <person name="Wang H."/>
            <person name="Li S."/>
            <person name="Jiang F."/>
            <person name="Yin L."/>
            <person name="Zhang G."/>
            <person name="Qian W."/>
            <person name="Fan W."/>
        </authorList>
    </citation>
    <scope>NUCLEOTIDE SEQUENCE [LARGE SCALE GENOMIC DNA]</scope>
    <source>
        <strain evidence="2">SZHN2017</strain>
        <tissue evidence="2">Muscle</tissue>
    </source>
</reference>
<feature type="region of interest" description="Disordered" evidence="1">
    <location>
        <begin position="79"/>
        <end position="109"/>
    </location>
</feature>
<name>A0A2T7PT71_POMCA</name>
<dbReference type="Proteomes" id="UP000245119">
    <property type="component" value="Linkage Group LG2"/>
</dbReference>
<proteinExistence type="predicted"/>
<gene>
    <name evidence="2" type="ORF">C0Q70_03599</name>
</gene>
<accession>A0A2T7PT71</accession>
<evidence type="ECO:0000313" key="3">
    <source>
        <dbReference type="Proteomes" id="UP000245119"/>
    </source>
</evidence>
<evidence type="ECO:0000313" key="2">
    <source>
        <dbReference type="EMBL" id="PVD36614.1"/>
    </source>
</evidence>
<dbReference type="EMBL" id="PZQS01000002">
    <property type="protein sequence ID" value="PVD36614.1"/>
    <property type="molecule type" value="Genomic_DNA"/>
</dbReference>
<organism evidence="2 3">
    <name type="scientific">Pomacea canaliculata</name>
    <name type="common">Golden apple snail</name>
    <dbReference type="NCBI Taxonomy" id="400727"/>
    <lineage>
        <taxon>Eukaryota</taxon>
        <taxon>Metazoa</taxon>
        <taxon>Spiralia</taxon>
        <taxon>Lophotrochozoa</taxon>
        <taxon>Mollusca</taxon>
        <taxon>Gastropoda</taxon>
        <taxon>Caenogastropoda</taxon>
        <taxon>Architaenioglossa</taxon>
        <taxon>Ampullarioidea</taxon>
        <taxon>Ampullariidae</taxon>
        <taxon>Pomacea</taxon>
    </lineage>
</organism>
<comment type="caution">
    <text evidence="2">The sequence shown here is derived from an EMBL/GenBank/DDBJ whole genome shotgun (WGS) entry which is preliminary data.</text>
</comment>
<dbReference type="AlphaFoldDB" id="A0A2T7PT71"/>
<sequence length="233" mass="25560">MQNPRASRRQTQVGLRGEIHLHQIILAIVGTKEKRGQRQQVTGTEQGAALRLPHQHERSGTSFAWVQSLIQHHQSDYPQKQHGYLKGGESGQTNTDKKRQEMSEMGATGHSDDRLLHLTVTTGPLSTIILTSTSGVLGWFYSPQVPKENIVKNADTSRKSPFPSAPSRYPHGTPTDIKRLLAAVRSASTIPLAATASERRHAAERPVGVQVSSLFHRPPEAQDATCRVGFGIS</sequence>